<dbReference type="Pfam" id="PF04101">
    <property type="entry name" value="Glyco_tran_28_C"/>
    <property type="match status" value="1"/>
</dbReference>
<dbReference type="SUPFAM" id="SSF53756">
    <property type="entry name" value="UDP-Glycosyltransferase/glycogen phosphorylase"/>
    <property type="match status" value="1"/>
</dbReference>
<evidence type="ECO:0000256" key="7">
    <source>
        <dbReference type="ARBA" id="ARBA00023136"/>
    </source>
</evidence>
<dbReference type="Pfam" id="PF03033">
    <property type="entry name" value="Glyco_transf_28"/>
    <property type="match status" value="1"/>
</dbReference>
<evidence type="ECO:0000256" key="8">
    <source>
        <dbReference type="ARBA" id="ARBA00023306"/>
    </source>
</evidence>
<dbReference type="PANTHER" id="PTHR21015:SF27">
    <property type="entry name" value="UDP-N-ACETYLGLUCOSAMINE--N-ACETYLMURAMYL-(PENTAPEPTIDE) PYROPHOSPHORYL-UNDECAPRENOL N-ACETYLGLUCOSAMINE TRANSFERASE"/>
    <property type="match status" value="1"/>
</dbReference>
<evidence type="ECO:0000259" key="11">
    <source>
        <dbReference type="Pfam" id="PF03033"/>
    </source>
</evidence>
<evidence type="ECO:0000256" key="6">
    <source>
        <dbReference type="ARBA" id="ARBA00022984"/>
    </source>
</evidence>
<dbReference type="InterPro" id="IPR004276">
    <property type="entry name" value="GlycoTrans_28_N"/>
</dbReference>
<keyword evidence="9 10" id="KW-0961">Cell wall biogenesis/degradation</keyword>
<dbReference type="EC" id="2.4.1.227" evidence="10"/>
<dbReference type="HAMAP" id="MF_00033">
    <property type="entry name" value="MurG"/>
    <property type="match status" value="1"/>
</dbReference>
<evidence type="ECO:0000256" key="2">
    <source>
        <dbReference type="ARBA" id="ARBA00022618"/>
    </source>
</evidence>
<dbReference type="EMBL" id="JAUBDI010000010">
    <property type="protein sequence ID" value="MDW0113728.1"/>
    <property type="molecule type" value="Genomic_DNA"/>
</dbReference>
<keyword evidence="5 10" id="KW-0133">Cell shape</keyword>
<feature type="binding site" evidence="10">
    <location>
        <position position="198"/>
    </location>
    <ligand>
        <name>UDP-N-acetyl-alpha-D-glucosamine</name>
        <dbReference type="ChEBI" id="CHEBI:57705"/>
    </ligand>
</feature>
<dbReference type="InterPro" id="IPR006009">
    <property type="entry name" value="GlcNAc_MurG"/>
</dbReference>
<evidence type="ECO:0000313" key="14">
    <source>
        <dbReference type="Proteomes" id="UP001282284"/>
    </source>
</evidence>
<keyword evidence="8 10" id="KW-0131">Cell cycle</keyword>
<feature type="binding site" evidence="10">
    <location>
        <position position="293"/>
    </location>
    <ligand>
        <name>UDP-N-acetyl-alpha-D-glucosamine</name>
        <dbReference type="ChEBI" id="CHEBI:57705"/>
    </ligand>
</feature>
<evidence type="ECO:0000313" key="13">
    <source>
        <dbReference type="EMBL" id="MDW0113728.1"/>
    </source>
</evidence>
<feature type="domain" description="Glycosyl transferase family 28 C-terminal" evidence="12">
    <location>
        <begin position="191"/>
        <end position="344"/>
    </location>
</feature>
<dbReference type="RefSeq" id="WP_317944260.1">
    <property type="nucleotide sequence ID" value="NZ_JAUBDI010000010.1"/>
</dbReference>
<reference evidence="13 14" key="1">
    <citation type="submission" date="2023-06" db="EMBL/GenBank/DDBJ databases">
        <title>Sporosarcina sp. nov., isolated from Korean traditional fermented seafood 'Jeotgal'.</title>
        <authorList>
            <person name="Yang A.I."/>
            <person name="Shin N.-R."/>
        </authorList>
    </citation>
    <scope>NUCLEOTIDE SEQUENCE [LARGE SCALE GENOMIC DNA]</scope>
    <source>
        <strain evidence="13 14">KCTC13119</strain>
    </source>
</reference>
<dbReference type="InterPro" id="IPR007235">
    <property type="entry name" value="Glyco_trans_28_C"/>
</dbReference>
<comment type="subcellular location">
    <subcellularLocation>
        <location evidence="10">Cell membrane</location>
        <topology evidence="10">Peripheral membrane protein</topology>
        <orientation evidence="10">Cytoplasmic side</orientation>
    </subcellularLocation>
</comment>
<evidence type="ECO:0000256" key="5">
    <source>
        <dbReference type="ARBA" id="ARBA00022960"/>
    </source>
</evidence>
<feature type="domain" description="Glycosyltransferase family 28 N-terminal" evidence="11">
    <location>
        <begin position="6"/>
        <end position="145"/>
    </location>
</feature>
<evidence type="ECO:0000256" key="1">
    <source>
        <dbReference type="ARBA" id="ARBA00022475"/>
    </source>
</evidence>
<keyword evidence="6 10" id="KW-0573">Peptidoglycan synthesis</keyword>
<protein>
    <recommendedName>
        <fullName evidence="10">UDP-N-acetylglucosamine--N-acetylmuramyl-(pentapeptide) pyrophosphoryl-undecaprenol N-acetylglucosamine transferase</fullName>
        <ecNumber evidence="10">2.4.1.227</ecNumber>
    </recommendedName>
    <alternativeName>
        <fullName evidence="10">Undecaprenyl-PP-MurNAc-pentapeptide-UDPGlcNAc GlcNAc transferase</fullName>
    </alternativeName>
</protein>
<keyword evidence="14" id="KW-1185">Reference proteome</keyword>
<feature type="binding site" evidence="10">
    <location>
        <begin position="13"/>
        <end position="15"/>
    </location>
    <ligand>
        <name>UDP-N-acetyl-alpha-D-glucosamine</name>
        <dbReference type="ChEBI" id="CHEBI:57705"/>
    </ligand>
</feature>
<comment type="pathway">
    <text evidence="10">Cell wall biogenesis; peptidoglycan biosynthesis.</text>
</comment>
<keyword evidence="4 10" id="KW-0808">Transferase</keyword>
<evidence type="ECO:0000256" key="4">
    <source>
        <dbReference type="ARBA" id="ARBA00022679"/>
    </source>
</evidence>
<dbReference type="NCBIfam" id="NF009102">
    <property type="entry name" value="PRK12446.1"/>
    <property type="match status" value="1"/>
</dbReference>
<evidence type="ECO:0000256" key="9">
    <source>
        <dbReference type="ARBA" id="ARBA00023316"/>
    </source>
</evidence>
<dbReference type="PANTHER" id="PTHR21015">
    <property type="entry name" value="UDP-N-ACETYLGLUCOSAMINE--N-ACETYLMURAMYL-(PENTAPEPTIDE) PYROPHOSPHORYL-UNDECAPRENOL N-ACETYLGLUCOSAMINE TRANSFERASE 1"/>
    <property type="match status" value="1"/>
</dbReference>
<name>A0ABU4G9R5_9BACL</name>
<comment type="similarity">
    <text evidence="10">Belongs to the glycosyltransferase 28 family. MurG subfamily.</text>
</comment>
<comment type="function">
    <text evidence="10">Cell wall formation. Catalyzes the transfer of a GlcNAc subunit on undecaprenyl-pyrophosphoryl-MurNAc-pentapeptide (lipid intermediate I) to form undecaprenyl-pyrophosphoryl-MurNAc-(pentapeptide)GlcNAc (lipid intermediate II).</text>
</comment>
<organism evidence="13 14">
    <name type="scientific">Sporosarcina saromensis</name>
    <dbReference type="NCBI Taxonomy" id="359365"/>
    <lineage>
        <taxon>Bacteria</taxon>
        <taxon>Bacillati</taxon>
        <taxon>Bacillota</taxon>
        <taxon>Bacilli</taxon>
        <taxon>Bacillales</taxon>
        <taxon>Caryophanaceae</taxon>
        <taxon>Sporosarcina</taxon>
    </lineage>
</organism>
<dbReference type="CDD" id="cd03785">
    <property type="entry name" value="GT28_MurG"/>
    <property type="match status" value="1"/>
</dbReference>
<sequence length="358" mass="39146">MKRPVIVLTGGGTAGHVSVNEALIPEFLEKGYEIHYIGSHDGIEKELIEGRHKEVTYHAIQSGKLRRYFSMKNFTDPVRVGAGALQAFAILRKLKPEIVFSKGGFVSVPVVLAAKLAKVPVVVHESDVTPGLANKLALPFSNHIFTVFEQTLEYVPAGKATCTGAVIRPEIFTGDRNEGLRIARLSGTKPVVIVMGGSQGSAILNEAVRKDLDELLEMFEIIHLCGKGNIDETLEHLTGYTQFEYVTEGLPHLLAAADFAVSRAGSNAIFELLSLLKPMLLIPLSAAKSRGDQLVNASLFQSLGIANVVKEEELERERLVVCLEKLLQNQQQLHTKMVKVANTKSPAKMAELILTYKN</sequence>
<evidence type="ECO:0000256" key="3">
    <source>
        <dbReference type="ARBA" id="ARBA00022676"/>
    </source>
</evidence>
<dbReference type="Gene3D" id="3.40.50.2000">
    <property type="entry name" value="Glycogen Phosphorylase B"/>
    <property type="match status" value="2"/>
</dbReference>
<accession>A0ABU4G9R5</accession>
<gene>
    <name evidence="10" type="primary">murG</name>
    <name evidence="13" type="ORF">QT711_11070</name>
</gene>
<comment type="catalytic activity">
    <reaction evidence="10">
        <text>di-trans,octa-cis-undecaprenyl diphospho-N-acetyl-alpha-D-muramoyl-L-alanyl-D-glutamyl-meso-2,6-diaminopimeloyl-D-alanyl-D-alanine + UDP-N-acetyl-alpha-D-glucosamine = di-trans,octa-cis-undecaprenyl diphospho-[N-acetyl-alpha-D-glucosaminyl-(1-&gt;4)]-N-acetyl-alpha-D-muramoyl-L-alanyl-D-glutamyl-meso-2,6-diaminopimeloyl-D-alanyl-D-alanine + UDP + H(+)</text>
        <dbReference type="Rhea" id="RHEA:31227"/>
        <dbReference type="ChEBI" id="CHEBI:15378"/>
        <dbReference type="ChEBI" id="CHEBI:57705"/>
        <dbReference type="ChEBI" id="CHEBI:58223"/>
        <dbReference type="ChEBI" id="CHEBI:61387"/>
        <dbReference type="ChEBI" id="CHEBI:61388"/>
        <dbReference type="EC" id="2.4.1.227"/>
    </reaction>
</comment>
<evidence type="ECO:0000259" key="12">
    <source>
        <dbReference type="Pfam" id="PF04101"/>
    </source>
</evidence>
<keyword evidence="1 10" id="KW-1003">Cell membrane</keyword>
<comment type="caution">
    <text evidence="10">Lacks conserved residue(s) required for the propagation of feature annotation.</text>
</comment>
<keyword evidence="2 10" id="KW-0132">Cell division</keyword>
<feature type="binding site" evidence="10">
    <location>
        <position position="168"/>
    </location>
    <ligand>
        <name>UDP-N-acetyl-alpha-D-glucosamine</name>
        <dbReference type="ChEBI" id="CHEBI:57705"/>
    </ligand>
</feature>
<keyword evidence="3 10" id="KW-0328">Glycosyltransferase</keyword>
<evidence type="ECO:0000256" key="10">
    <source>
        <dbReference type="HAMAP-Rule" id="MF_00033"/>
    </source>
</evidence>
<dbReference type="Proteomes" id="UP001282284">
    <property type="component" value="Unassembled WGS sequence"/>
</dbReference>
<keyword evidence="7 10" id="KW-0472">Membrane</keyword>
<proteinExistence type="inferred from homology"/>
<comment type="caution">
    <text evidence="13">The sequence shown here is derived from an EMBL/GenBank/DDBJ whole genome shotgun (WGS) entry which is preliminary data.</text>
</comment>